<dbReference type="Proteomes" id="UP001057402">
    <property type="component" value="Chromosome 11"/>
</dbReference>
<gene>
    <name evidence="1" type="ORF">MLD38_035532</name>
</gene>
<evidence type="ECO:0000313" key="1">
    <source>
        <dbReference type="EMBL" id="KAI4310563.1"/>
    </source>
</evidence>
<protein>
    <submittedName>
        <fullName evidence="1">Uncharacterized protein</fullName>
    </submittedName>
</protein>
<organism evidence="1 2">
    <name type="scientific">Melastoma candidum</name>
    <dbReference type="NCBI Taxonomy" id="119954"/>
    <lineage>
        <taxon>Eukaryota</taxon>
        <taxon>Viridiplantae</taxon>
        <taxon>Streptophyta</taxon>
        <taxon>Embryophyta</taxon>
        <taxon>Tracheophyta</taxon>
        <taxon>Spermatophyta</taxon>
        <taxon>Magnoliopsida</taxon>
        <taxon>eudicotyledons</taxon>
        <taxon>Gunneridae</taxon>
        <taxon>Pentapetalae</taxon>
        <taxon>rosids</taxon>
        <taxon>malvids</taxon>
        <taxon>Myrtales</taxon>
        <taxon>Melastomataceae</taxon>
        <taxon>Melastomatoideae</taxon>
        <taxon>Melastomateae</taxon>
        <taxon>Melastoma</taxon>
    </lineage>
</organism>
<sequence length="97" mass="10873">MAMKKFDETKRGISGLCNDGITSIPKVSDHLPEALRGIKKHIEAVVAIPIINFLAVDSPDDWSNLMRRVGDVARTWGFFQVTNHRKVKELDVIVDSI</sequence>
<dbReference type="EMBL" id="CM042890">
    <property type="protein sequence ID" value="KAI4310563.1"/>
    <property type="molecule type" value="Genomic_DNA"/>
</dbReference>
<accession>A0ACB9LHI9</accession>
<reference evidence="2" key="1">
    <citation type="journal article" date="2023" name="Front. Plant Sci.">
        <title>Chromosomal-level genome assembly of Melastoma candidum provides insights into trichome evolution.</title>
        <authorList>
            <person name="Zhong Y."/>
            <person name="Wu W."/>
            <person name="Sun C."/>
            <person name="Zou P."/>
            <person name="Liu Y."/>
            <person name="Dai S."/>
            <person name="Zhou R."/>
        </authorList>
    </citation>
    <scope>NUCLEOTIDE SEQUENCE [LARGE SCALE GENOMIC DNA]</scope>
</reference>
<evidence type="ECO:0000313" key="2">
    <source>
        <dbReference type="Proteomes" id="UP001057402"/>
    </source>
</evidence>
<name>A0ACB9LHI9_9MYRT</name>
<keyword evidence="2" id="KW-1185">Reference proteome</keyword>
<proteinExistence type="predicted"/>
<comment type="caution">
    <text evidence="1">The sequence shown here is derived from an EMBL/GenBank/DDBJ whole genome shotgun (WGS) entry which is preliminary data.</text>
</comment>